<dbReference type="Proteomes" id="UP001305647">
    <property type="component" value="Unassembled WGS sequence"/>
</dbReference>
<protein>
    <submittedName>
        <fullName evidence="1">Uncharacterized protein</fullName>
    </submittedName>
</protein>
<sequence>MPVVFRVLYTPKDSRLVRFAEVHSTKLVGPQVTLDPATSEMTLIRWEVTYVLMAVIRHRDEHRADLARFYGDTGLYIMPPLVDGRAVDRPFESNGWGVEDPDATYTLIYARGPGTWVSELGAGYIPKERHLEDEETVKAFEGFNDCTSGLPVIPAEYCATID</sequence>
<organism evidence="1 2">
    <name type="scientific">Parathielavia hyrcaniae</name>
    <dbReference type="NCBI Taxonomy" id="113614"/>
    <lineage>
        <taxon>Eukaryota</taxon>
        <taxon>Fungi</taxon>
        <taxon>Dikarya</taxon>
        <taxon>Ascomycota</taxon>
        <taxon>Pezizomycotina</taxon>
        <taxon>Sordariomycetes</taxon>
        <taxon>Sordariomycetidae</taxon>
        <taxon>Sordariales</taxon>
        <taxon>Chaetomiaceae</taxon>
        <taxon>Parathielavia</taxon>
    </lineage>
</organism>
<evidence type="ECO:0000313" key="1">
    <source>
        <dbReference type="EMBL" id="KAK4097575.1"/>
    </source>
</evidence>
<gene>
    <name evidence="1" type="ORF">N658DRAFT_270935</name>
</gene>
<keyword evidence="2" id="KW-1185">Reference proteome</keyword>
<comment type="caution">
    <text evidence="1">The sequence shown here is derived from an EMBL/GenBank/DDBJ whole genome shotgun (WGS) entry which is preliminary data.</text>
</comment>
<reference evidence="1" key="1">
    <citation type="journal article" date="2023" name="Mol. Phylogenet. Evol.">
        <title>Genome-scale phylogeny and comparative genomics of the fungal order Sordariales.</title>
        <authorList>
            <person name="Hensen N."/>
            <person name="Bonometti L."/>
            <person name="Westerberg I."/>
            <person name="Brannstrom I.O."/>
            <person name="Guillou S."/>
            <person name="Cros-Aarteil S."/>
            <person name="Calhoun S."/>
            <person name="Haridas S."/>
            <person name="Kuo A."/>
            <person name="Mondo S."/>
            <person name="Pangilinan J."/>
            <person name="Riley R."/>
            <person name="LaButti K."/>
            <person name="Andreopoulos B."/>
            <person name="Lipzen A."/>
            <person name="Chen C."/>
            <person name="Yan M."/>
            <person name="Daum C."/>
            <person name="Ng V."/>
            <person name="Clum A."/>
            <person name="Steindorff A."/>
            <person name="Ohm R.A."/>
            <person name="Martin F."/>
            <person name="Silar P."/>
            <person name="Natvig D.O."/>
            <person name="Lalanne C."/>
            <person name="Gautier V."/>
            <person name="Ament-Velasquez S.L."/>
            <person name="Kruys A."/>
            <person name="Hutchinson M.I."/>
            <person name="Powell A.J."/>
            <person name="Barry K."/>
            <person name="Miller A.N."/>
            <person name="Grigoriev I.V."/>
            <person name="Debuchy R."/>
            <person name="Gladieux P."/>
            <person name="Hiltunen Thoren M."/>
            <person name="Johannesson H."/>
        </authorList>
    </citation>
    <scope>NUCLEOTIDE SEQUENCE</scope>
    <source>
        <strain evidence="1">CBS 757.83</strain>
    </source>
</reference>
<proteinExistence type="predicted"/>
<dbReference type="EMBL" id="MU863672">
    <property type="protein sequence ID" value="KAK4097575.1"/>
    <property type="molecule type" value="Genomic_DNA"/>
</dbReference>
<reference evidence="1" key="2">
    <citation type="submission" date="2023-05" db="EMBL/GenBank/DDBJ databases">
        <authorList>
            <consortium name="Lawrence Berkeley National Laboratory"/>
            <person name="Steindorff A."/>
            <person name="Hensen N."/>
            <person name="Bonometti L."/>
            <person name="Westerberg I."/>
            <person name="Brannstrom I.O."/>
            <person name="Guillou S."/>
            <person name="Cros-Aarteil S."/>
            <person name="Calhoun S."/>
            <person name="Haridas S."/>
            <person name="Kuo A."/>
            <person name="Mondo S."/>
            <person name="Pangilinan J."/>
            <person name="Riley R."/>
            <person name="Labutti K."/>
            <person name="Andreopoulos B."/>
            <person name="Lipzen A."/>
            <person name="Chen C."/>
            <person name="Yanf M."/>
            <person name="Daum C."/>
            <person name="Ng V."/>
            <person name="Clum A."/>
            <person name="Ohm R."/>
            <person name="Martin F."/>
            <person name="Silar P."/>
            <person name="Natvig D."/>
            <person name="Lalanne C."/>
            <person name="Gautier V."/>
            <person name="Ament-Velasquez S.L."/>
            <person name="Kruys A."/>
            <person name="Hutchinson M.I."/>
            <person name="Powell A.J."/>
            <person name="Barry K."/>
            <person name="Miller A.N."/>
            <person name="Grigoriev I.V."/>
            <person name="Debuchy R."/>
            <person name="Gladieux P."/>
            <person name="Thoren M.H."/>
            <person name="Johannesson H."/>
        </authorList>
    </citation>
    <scope>NUCLEOTIDE SEQUENCE</scope>
    <source>
        <strain evidence="1">CBS 757.83</strain>
    </source>
</reference>
<dbReference type="AlphaFoldDB" id="A0AAN6PTB2"/>
<name>A0AAN6PTB2_9PEZI</name>
<accession>A0AAN6PTB2</accession>
<evidence type="ECO:0000313" key="2">
    <source>
        <dbReference type="Proteomes" id="UP001305647"/>
    </source>
</evidence>